<evidence type="ECO:0000313" key="8">
    <source>
        <dbReference type="EMBL" id="MCQ6962283.1"/>
    </source>
</evidence>
<dbReference type="Pfam" id="PF13396">
    <property type="entry name" value="PLDc_N"/>
    <property type="match status" value="1"/>
</dbReference>
<evidence type="ECO:0000256" key="2">
    <source>
        <dbReference type="ARBA" id="ARBA00022475"/>
    </source>
</evidence>
<gene>
    <name evidence="8" type="ORF">PV02_03990</name>
</gene>
<evidence type="ECO:0000256" key="3">
    <source>
        <dbReference type="ARBA" id="ARBA00022692"/>
    </source>
</evidence>
<evidence type="ECO:0000256" key="6">
    <source>
        <dbReference type="SAM" id="Phobius"/>
    </source>
</evidence>
<feature type="domain" description="Cardiolipin synthase N-terminal" evidence="7">
    <location>
        <begin position="16"/>
        <end position="58"/>
    </location>
</feature>
<accession>A0AAE3H9Z3</accession>
<dbReference type="AlphaFoldDB" id="A0AAE3H9Z3"/>
<protein>
    <recommendedName>
        <fullName evidence="7">Cardiolipin synthase N-terminal domain-containing protein</fullName>
    </recommendedName>
</protein>
<keyword evidence="2" id="KW-1003">Cell membrane</keyword>
<evidence type="ECO:0000256" key="1">
    <source>
        <dbReference type="ARBA" id="ARBA00004651"/>
    </source>
</evidence>
<keyword evidence="9" id="KW-1185">Reference proteome</keyword>
<comment type="subcellular location">
    <subcellularLocation>
        <location evidence="1">Cell membrane</location>
        <topology evidence="1">Multi-pass membrane protein</topology>
    </subcellularLocation>
</comment>
<proteinExistence type="predicted"/>
<dbReference type="Proteomes" id="UP001206983">
    <property type="component" value="Unassembled WGS sequence"/>
</dbReference>
<dbReference type="RefSeq" id="WP_256622071.1">
    <property type="nucleotide sequence ID" value="NZ_JTEO01000002.1"/>
</dbReference>
<dbReference type="EMBL" id="JTEO01000002">
    <property type="protein sequence ID" value="MCQ6962283.1"/>
    <property type="molecule type" value="Genomic_DNA"/>
</dbReference>
<evidence type="ECO:0000313" key="9">
    <source>
        <dbReference type="Proteomes" id="UP001206983"/>
    </source>
</evidence>
<sequence length="61" mass="7195">MSVVETIWGLILLLSIIWVIYDLFTYNRAMSTLKKVLWIIVVLLLGILGVILYYLIGRRRR</sequence>
<comment type="caution">
    <text evidence="8">The sequence shown here is derived from an EMBL/GenBank/DDBJ whole genome shotgun (WGS) entry which is preliminary data.</text>
</comment>
<organism evidence="8 9">
    <name type="scientific">Methanolobus chelungpuianus</name>
    <dbReference type="NCBI Taxonomy" id="502115"/>
    <lineage>
        <taxon>Archaea</taxon>
        <taxon>Methanobacteriati</taxon>
        <taxon>Methanobacteriota</taxon>
        <taxon>Stenosarchaea group</taxon>
        <taxon>Methanomicrobia</taxon>
        <taxon>Methanosarcinales</taxon>
        <taxon>Methanosarcinaceae</taxon>
        <taxon>Methanolobus</taxon>
    </lineage>
</organism>
<dbReference type="InterPro" id="IPR027379">
    <property type="entry name" value="CLS_N"/>
</dbReference>
<evidence type="ECO:0000256" key="4">
    <source>
        <dbReference type="ARBA" id="ARBA00022989"/>
    </source>
</evidence>
<dbReference type="GO" id="GO:0005886">
    <property type="term" value="C:plasma membrane"/>
    <property type="evidence" value="ECO:0007669"/>
    <property type="project" value="UniProtKB-SubCell"/>
</dbReference>
<feature type="transmembrane region" description="Helical" evidence="6">
    <location>
        <begin position="6"/>
        <end position="24"/>
    </location>
</feature>
<keyword evidence="3 6" id="KW-0812">Transmembrane</keyword>
<keyword evidence="5 6" id="KW-0472">Membrane</keyword>
<keyword evidence="4 6" id="KW-1133">Transmembrane helix</keyword>
<evidence type="ECO:0000256" key="5">
    <source>
        <dbReference type="ARBA" id="ARBA00023136"/>
    </source>
</evidence>
<reference evidence="8 9" key="1">
    <citation type="journal article" date="2011" name="Appl. Environ. Microbiol.">
        <title>Methanogenic archaea isolated from Taiwan's Chelungpu fault.</title>
        <authorList>
            <person name="Wu S.Y."/>
            <person name="Lai M.C."/>
        </authorList>
    </citation>
    <scope>NUCLEOTIDE SEQUENCE [LARGE SCALE GENOMIC DNA]</scope>
    <source>
        <strain evidence="8 9">St545Mb</strain>
    </source>
</reference>
<name>A0AAE3H9Z3_9EURY</name>
<evidence type="ECO:0000259" key="7">
    <source>
        <dbReference type="Pfam" id="PF13396"/>
    </source>
</evidence>
<feature type="transmembrane region" description="Helical" evidence="6">
    <location>
        <begin position="36"/>
        <end position="56"/>
    </location>
</feature>